<evidence type="ECO:0000259" key="4">
    <source>
        <dbReference type="PROSITE" id="PS01124"/>
    </source>
</evidence>
<dbReference type="PROSITE" id="PS01124">
    <property type="entry name" value="HTH_ARAC_FAMILY_2"/>
    <property type="match status" value="1"/>
</dbReference>
<organism evidence="5 6">
    <name type="scientific">Leptobacterium flavescens</name>
    <dbReference type="NCBI Taxonomy" id="472055"/>
    <lineage>
        <taxon>Bacteria</taxon>
        <taxon>Pseudomonadati</taxon>
        <taxon>Bacteroidota</taxon>
        <taxon>Flavobacteriia</taxon>
        <taxon>Flavobacteriales</taxon>
        <taxon>Flavobacteriaceae</taxon>
        <taxon>Leptobacterium</taxon>
    </lineage>
</organism>
<keyword evidence="6" id="KW-1185">Reference proteome</keyword>
<keyword evidence="2" id="KW-0238">DNA-binding</keyword>
<dbReference type="SUPFAM" id="SSF46689">
    <property type="entry name" value="Homeodomain-like"/>
    <property type="match status" value="2"/>
</dbReference>
<keyword evidence="3" id="KW-0804">Transcription</keyword>
<dbReference type="InterPro" id="IPR018062">
    <property type="entry name" value="HTH_AraC-typ_CS"/>
</dbReference>
<evidence type="ECO:0000313" key="5">
    <source>
        <dbReference type="EMBL" id="NER12514.1"/>
    </source>
</evidence>
<dbReference type="GO" id="GO:0043565">
    <property type="term" value="F:sequence-specific DNA binding"/>
    <property type="evidence" value="ECO:0007669"/>
    <property type="project" value="InterPro"/>
</dbReference>
<dbReference type="SMART" id="SM00342">
    <property type="entry name" value="HTH_ARAC"/>
    <property type="match status" value="1"/>
</dbReference>
<sequence>MVKLENSTNKEAFSQKQMGNKILYTRHLQDDSVKYRSTYTLKYLVKGHKCYEINNKQLRVKKGQYLLINNDQIISSYAYKGAEGISLFLSSELVKDIYESYRKETENPDDFRFYELAFPRVNDAIGNSLAALYHSRTNGTADKIAVENEFLHLTEQLVIQQLEILHKGKSAKVSKEVTNENLLKYVLLAREFIHDNLTERIYLDDISRNVGLSKFHLHRNFKHFTGCSPLEYLTYYRIENAKAKLKYSDEPIKDIAWSCGFENIHYFPVIFKKHTGYTPSQYRKEDGC</sequence>
<dbReference type="InterPro" id="IPR009057">
    <property type="entry name" value="Homeodomain-like_sf"/>
</dbReference>
<dbReference type="InterPro" id="IPR018060">
    <property type="entry name" value="HTH_AraC"/>
</dbReference>
<dbReference type="AlphaFoldDB" id="A0A6P0UGZ7"/>
<feature type="domain" description="HTH araC/xylS-type" evidence="4">
    <location>
        <begin position="187"/>
        <end position="285"/>
    </location>
</feature>
<dbReference type="RefSeq" id="WP_163605533.1">
    <property type="nucleotide sequence ID" value="NZ_JAABOO010000001.1"/>
</dbReference>
<gene>
    <name evidence="5" type="ORF">GWK08_03610</name>
</gene>
<dbReference type="EMBL" id="JAABOO010000001">
    <property type="protein sequence ID" value="NER12514.1"/>
    <property type="molecule type" value="Genomic_DNA"/>
</dbReference>
<dbReference type="Gene3D" id="1.10.10.60">
    <property type="entry name" value="Homeodomain-like"/>
    <property type="match status" value="2"/>
</dbReference>
<comment type="caution">
    <text evidence="5">The sequence shown here is derived from an EMBL/GenBank/DDBJ whole genome shotgun (WGS) entry which is preliminary data.</text>
</comment>
<accession>A0A6P0UGZ7</accession>
<dbReference type="InterPro" id="IPR020449">
    <property type="entry name" value="Tscrpt_reg_AraC-type_HTH"/>
</dbReference>
<evidence type="ECO:0000256" key="3">
    <source>
        <dbReference type="ARBA" id="ARBA00023163"/>
    </source>
</evidence>
<evidence type="ECO:0000256" key="1">
    <source>
        <dbReference type="ARBA" id="ARBA00023015"/>
    </source>
</evidence>
<dbReference type="PANTHER" id="PTHR43280:SF28">
    <property type="entry name" value="HTH-TYPE TRANSCRIPTIONAL ACTIVATOR RHAS"/>
    <property type="match status" value="1"/>
</dbReference>
<dbReference type="PANTHER" id="PTHR43280">
    <property type="entry name" value="ARAC-FAMILY TRANSCRIPTIONAL REGULATOR"/>
    <property type="match status" value="1"/>
</dbReference>
<dbReference type="Proteomes" id="UP000468581">
    <property type="component" value="Unassembled WGS sequence"/>
</dbReference>
<proteinExistence type="predicted"/>
<dbReference type="PROSITE" id="PS00041">
    <property type="entry name" value="HTH_ARAC_FAMILY_1"/>
    <property type="match status" value="1"/>
</dbReference>
<keyword evidence="1" id="KW-0805">Transcription regulation</keyword>
<reference evidence="5 6" key="1">
    <citation type="submission" date="2020-01" db="EMBL/GenBank/DDBJ databases">
        <title>Leptobacterium flavescens.</title>
        <authorList>
            <person name="Wang G."/>
        </authorList>
    </citation>
    <scope>NUCLEOTIDE SEQUENCE [LARGE SCALE GENOMIC DNA]</scope>
    <source>
        <strain evidence="5 6">KCTC 22160</strain>
    </source>
</reference>
<evidence type="ECO:0000256" key="2">
    <source>
        <dbReference type="ARBA" id="ARBA00023125"/>
    </source>
</evidence>
<name>A0A6P0UGZ7_9FLAO</name>
<dbReference type="Pfam" id="PF12833">
    <property type="entry name" value="HTH_18"/>
    <property type="match status" value="1"/>
</dbReference>
<evidence type="ECO:0000313" key="6">
    <source>
        <dbReference type="Proteomes" id="UP000468581"/>
    </source>
</evidence>
<dbReference type="PRINTS" id="PR00032">
    <property type="entry name" value="HTHARAC"/>
</dbReference>
<dbReference type="GO" id="GO:0003700">
    <property type="term" value="F:DNA-binding transcription factor activity"/>
    <property type="evidence" value="ECO:0007669"/>
    <property type="project" value="InterPro"/>
</dbReference>
<protein>
    <submittedName>
        <fullName evidence="5">Helix-turn-helix domain-containing protein</fullName>
    </submittedName>
</protein>